<proteinExistence type="predicted"/>
<dbReference type="AlphaFoldDB" id="A0A382V221"/>
<gene>
    <name evidence="1" type="ORF">METZ01_LOCUS393378</name>
</gene>
<sequence>MAKELDLTLQKLKLGINYDKRILSLTCHILTYTCQYKSSKFSYGILTYKVLDMSNC</sequence>
<protein>
    <submittedName>
        <fullName evidence="1">Uncharacterized protein</fullName>
    </submittedName>
</protein>
<dbReference type="EMBL" id="UINC01148564">
    <property type="protein sequence ID" value="SVD40524.1"/>
    <property type="molecule type" value="Genomic_DNA"/>
</dbReference>
<name>A0A382V221_9ZZZZ</name>
<organism evidence="1">
    <name type="scientific">marine metagenome</name>
    <dbReference type="NCBI Taxonomy" id="408172"/>
    <lineage>
        <taxon>unclassified sequences</taxon>
        <taxon>metagenomes</taxon>
        <taxon>ecological metagenomes</taxon>
    </lineage>
</organism>
<evidence type="ECO:0000313" key="1">
    <source>
        <dbReference type="EMBL" id="SVD40524.1"/>
    </source>
</evidence>
<reference evidence="1" key="1">
    <citation type="submission" date="2018-05" db="EMBL/GenBank/DDBJ databases">
        <authorList>
            <person name="Lanie J.A."/>
            <person name="Ng W.-L."/>
            <person name="Kazmierczak K.M."/>
            <person name="Andrzejewski T.M."/>
            <person name="Davidsen T.M."/>
            <person name="Wayne K.J."/>
            <person name="Tettelin H."/>
            <person name="Glass J.I."/>
            <person name="Rusch D."/>
            <person name="Podicherti R."/>
            <person name="Tsui H.-C.T."/>
            <person name="Winkler M.E."/>
        </authorList>
    </citation>
    <scope>NUCLEOTIDE SEQUENCE</scope>
</reference>
<accession>A0A382V221</accession>